<evidence type="ECO:0000313" key="4">
    <source>
        <dbReference type="Proteomes" id="UP001597459"/>
    </source>
</evidence>
<accession>A0ABW5N9Z9</accession>
<proteinExistence type="predicted"/>
<dbReference type="PANTHER" id="PTHR48081">
    <property type="entry name" value="AB HYDROLASE SUPERFAMILY PROTEIN C4A8.06C"/>
    <property type="match status" value="1"/>
</dbReference>
<dbReference type="InterPro" id="IPR049492">
    <property type="entry name" value="BD-FAE-like_dom"/>
</dbReference>
<keyword evidence="4" id="KW-1185">Reference proteome</keyword>
<dbReference type="GO" id="GO:0016787">
    <property type="term" value="F:hydrolase activity"/>
    <property type="evidence" value="ECO:0007669"/>
    <property type="project" value="UniProtKB-KW"/>
</dbReference>
<dbReference type="Pfam" id="PF20434">
    <property type="entry name" value="BD-FAE"/>
    <property type="match status" value="1"/>
</dbReference>
<dbReference type="Gene3D" id="3.40.50.1820">
    <property type="entry name" value="alpha/beta hydrolase"/>
    <property type="match status" value="1"/>
</dbReference>
<dbReference type="PROSITE" id="PS51257">
    <property type="entry name" value="PROKAR_LIPOPROTEIN"/>
    <property type="match status" value="1"/>
</dbReference>
<keyword evidence="1 3" id="KW-0378">Hydrolase</keyword>
<feature type="domain" description="BD-FAE-like" evidence="2">
    <location>
        <begin position="48"/>
        <end position="234"/>
    </location>
</feature>
<evidence type="ECO:0000313" key="3">
    <source>
        <dbReference type="EMBL" id="MFD2592447.1"/>
    </source>
</evidence>
<dbReference type="EMBL" id="JBHULX010000039">
    <property type="protein sequence ID" value="MFD2592447.1"/>
    <property type="molecule type" value="Genomic_DNA"/>
</dbReference>
<protein>
    <submittedName>
        <fullName evidence="3">Alpha/beta hydrolase</fullName>
    </submittedName>
</protein>
<reference evidence="4" key="1">
    <citation type="journal article" date="2019" name="Int. J. Syst. Evol. Microbiol.">
        <title>The Global Catalogue of Microorganisms (GCM) 10K type strain sequencing project: providing services to taxonomists for standard genome sequencing and annotation.</title>
        <authorList>
            <consortium name="The Broad Institute Genomics Platform"/>
            <consortium name="The Broad Institute Genome Sequencing Center for Infectious Disease"/>
            <person name="Wu L."/>
            <person name="Ma J."/>
        </authorList>
    </citation>
    <scope>NUCLEOTIDE SEQUENCE [LARGE SCALE GENOMIC DNA]</scope>
    <source>
        <strain evidence="4">KCTC 42423</strain>
    </source>
</reference>
<dbReference type="SUPFAM" id="SSF53474">
    <property type="entry name" value="alpha/beta-Hydrolases"/>
    <property type="match status" value="1"/>
</dbReference>
<comment type="caution">
    <text evidence="3">The sequence shown here is derived from an EMBL/GenBank/DDBJ whole genome shotgun (WGS) entry which is preliminary data.</text>
</comment>
<sequence length="297" mass="33516">MRYIFHIIFYFFISCDSGESQNESFIENKEITIQYKQLPEEDPNLLSLDIYYTTAVSEKKPVVIYVHGGGWSLGDKRNQLKNKIALFRSLGYVFVSINYRLSPFPFNITNPDRIKYPTHNRDLADAIVWTYHKIGVYGGDKNNIVLIGHSAGAHLVALTAINQHFITESGGNPAMIKGVAVIDTEGYDVGEQVKNGVLKKMYLNAFGGDEQLYKEASPLHMIKKENRHPRFFIAKRGNSSRLEIAEKFINRLQSNGITVDQVDGSIYDHERINTAIGAAGEEVITKPLTLFLSSCFE</sequence>
<gene>
    <name evidence="3" type="ORF">ACFSTE_16525</name>
</gene>
<evidence type="ECO:0000256" key="1">
    <source>
        <dbReference type="ARBA" id="ARBA00022801"/>
    </source>
</evidence>
<organism evidence="3 4">
    <name type="scientific">Aquimarina hainanensis</name>
    <dbReference type="NCBI Taxonomy" id="1578017"/>
    <lineage>
        <taxon>Bacteria</taxon>
        <taxon>Pseudomonadati</taxon>
        <taxon>Bacteroidota</taxon>
        <taxon>Flavobacteriia</taxon>
        <taxon>Flavobacteriales</taxon>
        <taxon>Flavobacteriaceae</taxon>
        <taxon>Aquimarina</taxon>
    </lineage>
</organism>
<dbReference type="PANTHER" id="PTHR48081:SF33">
    <property type="entry name" value="KYNURENINE FORMAMIDASE"/>
    <property type="match status" value="1"/>
</dbReference>
<name>A0ABW5N9Z9_9FLAO</name>
<dbReference type="InterPro" id="IPR029058">
    <property type="entry name" value="AB_hydrolase_fold"/>
</dbReference>
<dbReference type="RefSeq" id="WP_378254464.1">
    <property type="nucleotide sequence ID" value="NZ_JBHSJV010000001.1"/>
</dbReference>
<dbReference type="Proteomes" id="UP001597459">
    <property type="component" value="Unassembled WGS sequence"/>
</dbReference>
<dbReference type="InterPro" id="IPR050300">
    <property type="entry name" value="GDXG_lipolytic_enzyme"/>
</dbReference>
<evidence type="ECO:0000259" key="2">
    <source>
        <dbReference type="Pfam" id="PF20434"/>
    </source>
</evidence>